<evidence type="ECO:0000313" key="3">
    <source>
        <dbReference type="Proteomes" id="UP000828390"/>
    </source>
</evidence>
<protein>
    <recommendedName>
        <fullName evidence="4">G protein-coupled receptor</fullName>
    </recommendedName>
</protein>
<keyword evidence="3" id="KW-1185">Reference proteome</keyword>
<dbReference type="PANTHER" id="PTHR16165">
    <property type="entry name" value="NXPE FAMILY MEMBER"/>
    <property type="match status" value="1"/>
</dbReference>
<organism evidence="2 3">
    <name type="scientific">Dreissena polymorpha</name>
    <name type="common">Zebra mussel</name>
    <name type="synonym">Mytilus polymorpha</name>
    <dbReference type="NCBI Taxonomy" id="45954"/>
    <lineage>
        <taxon>Eukaryota</taxon>
        <taxon>Metazoa</taxon>
        <taxon>Spiralia</taxon>
        <taxon>Lophotrochozoa</taxon>
        <taxon>Mollusca</taxon>
        <taxon>Bivalvia</taxon>
        <taxon>Autobranchia</taxon>
        <taxon>Heteroconchia</taxon>
        <taxon>Euheterodonta</taxon>
        <taxon>Imparidentia</taxon>
        <taxon>Neoheterodontei</taxon>
        <taxon>Myida</taxon>
        <taxon>Dreissenoidea</taxon>
        <taxon>Dreissenidae</taxon>
        <taxon>Dreissena</taxon>
    </lineage>
</organism>
<evidence type="ECO:0008006" key="4">
    <source>
        <dbReference type="Google" id="ProtNLM"/>
    </source>
</evidence>
<dbReference type="AlphaFoldDB" id="A0A9D4BNK3"/>
<accession>A0A9D4BNK3</accession>
<dbReference type="Gene3D" id="1.20.1070.10">
    <property type="entry name" value="Rhodopsin 7-helix transmembrane proteins"/>
    <property type="match status" value="1"/>
</dbReference>
<gene>
    <name evidence="2" type="ORF">DPMN_076664</name>
</gene>
<dbReference type="InterPro" id="IPR013783">
    <property type="entry name" value="Ig-like_fold"/>
</dbReference>
<name>A0A9D4BNK3_DREPO</name>
<dbReference type="Proteomes" id="UP000828390">
    <property type="component" value="Unassembled WGS sequence"/>
</dbReference>
<feature type="transmembrane region" description="Helical" evidence="1">
    <location>
        <begin position="55"/>
        <end position="76"/>
    </location>
</feature>
<keyword evidence="1" id="KW-0812">Transmembrane</keyword>
<reference evidence="2" key="1">
    <citation type="journal article" date="2019" name="bioRxiv">
        <title>The Genome of the Zebra Mussel, Dreissena polymorpha: A Resource for Invasive Species Research.</title>
        <authorList>
            <person name="McCartney M.A."/>
            <person name="Auch B."/>
            <person name="Kono T."/>
            <person name="Mallez S."/>
            <person name="Zhang Y."/>
            <person name="Obille A."/>
            <person name="Becker A."/>
            <person name="Abrahante J.E."/>
            <person name="Garbe J."/>
            <person name="Badalamenti J.P."/>
            <person name="Herman A."/>
            <person name="Mangelson H."/>
            <person name="Liachko I."/>
            <person name="Sullivan S."/>
            <person name="Sone E.D."/>
            <person name="Koren S."/>
            <person name="Silverstein K.A.T."/>
            <person name="Beckman K.B."/>
            <person name="Gohl D.M."/>
        </authorList>
    </citation>
    <scope>NUCLEOTIDE SEQUENCE</scope>
    <source>
        <strain evidence="2">Duluth1</strain>
        <tissue evidence="2">Whole animal</tissue>
    </source>
</reference>
<dbReference type="SUPFAM" id="SSF81321">
    <property type="entry name" value="Family A G protein-coupled receptor-like"/>
    <property type="match status" value="1"/>
</dbReference>
<sequence length="342" mass="38742">MTVDNTALISMDPIFETDMGNASRFHFKQIPEAQNSNSYDQYETFYLRARFITGLVFYPIVCVFGITGNIMSIIVMSQHTPTGNKAYGFLYPYAHYVFNASLCISAWLIVSVAVERYVYTSLKQTAQTQMRLRIMRRLFWVYAGVIMREDGVEKLGTPQFATLRGNTFLGSPYEQYRHGIERTWGTWNYRVNDTVVDIDMFYDILSEEDALKFPPTTSRDRVSDATQSKIDIVGNKSAIIVGDAIRVCITMYDHQGNKKTTGGDIVKLFLCNKSVGSTRRGTVVDNHNGTYSGEVEAACSGQSELVAMLEYTREAISAIYRVRRKREGEYNTASDGTRFSSF</sequence>
<feature type="transmembrane region" description="Helical" evidence="1">
    <location>
        <begin position="96"/>
        <end position="114"/>
    </location>
</feature>
<proteinExistence type="predicted"/>
<comment type="caution">
    <text evidence="2">The sequence shown here is derived from an EMBL/GenBank/DDBJ whole genome shotgun (WGS) entry which is preliminary data.</text>
</comment>
<dbReference type="EMBL" id="JAIWYP010000015">
    <property type="protein sequence ID" value="KAH3701673.1"/>
    <property type="molecule type" value="Genomic_DNA"/>
</dbReference>
<keyword evidence="1" id="KW-0472">Membrane</keyword>
<keyword evidence="1" id="KW-1133">Transmembrane helix</keyword>
<dbReference type="PANTHER" id="PTHR16165:SF5">
    <property type="entry name" value="NXPE FAMILY MEMBER 3"/>
    <property type="match status" value="1"/>
</dbReference>
<reference evidence="2" key="2">
    <citation type="submission" date="2020-11" db="EMBL/GenBank/DDBJ databases">
        <authorList>
            <person name="McCartney M.A."/>
            <person name="Auch B."/>
            <person name="Kono T."/>
            <person name="Mallez S."/>
            <person name="Becker A."/>
            <person name="Gohl D.M."/>
            <person name="Silverstein K.A.T."/>
            <person name="Koren S."/>
            <person name="Bechman K.B."/>
            <person name="Herman A."/>
            <person name="Abrahante J.E."/>
            <person name="Garbe J."/>
        </authorList>
    </citation>
    <scope>NUCLEOTIDE SEQUENCE</scope>
    <source>
        <strain evidence="2">Duluth1</strain>
        <tissue evidence="2">Whole animal</tissue>
    </source>
</reference>
<dbReference type="Gene3D" id="2.60.40.10">
    <property type="entry name" value="Immunoglobulins"/>
    <property type="match status" value="1"/>
</dbReference>
<evidence type="ECO:0000313" key="2">
    <source>
        <dbReference type="EMBL" id="KAH3701673.1"/>
    </source>
</evidence>
<evidence type="ECO:0000256" key="1">
    <source>
        <dbReference type="SAM" id="Phobius"/>
    </source>
</evidence>